<feature type="transmembrane region" description="Helical" evidence="1">
    <location>
        <begin position="20"/>
        <end position="43"/>
    </location>
</feature>
<reference evidence="2 3" key="1">
    <citation type="submission" date="2019-12" db="EMBL/GenBank/DDBJ databases">
        <authorList>
            <person name="Alioto T."/>
            <person name="Alioto T."/>
            <person name="Gomez Garrido J."/>
        </authorList>
    </citation>
    <scope>NUCLEOTIDE SEQUENCE [LARGE SCALE GENOMIC DNA]</scope>
</reference>
<keyword evidence="1" id="KW-0812">Transmembrane</keyword>
<dbReference type="Proteomes" id="UP000594638">
    <property type="component" value="Unassembled WGS sequence"/>
</dbReference>
<dbReference type="AlphaFoldDB" id="A0A8S0QTS4"/>
<sequence length="148" mass="15781">MHPYSESLVAAKLLAVLEALMLLAMSATSLLQAIMSVVGVIVVSTSSAMAKLLVASMASLLLNGGGTGMSIVGGGGNGGGTDMSIAGSGVIQKIACSYWPECWSRFVEEFEMVMLVVELDSLSGIWRLQRRRATNYEQWIFYVVAVVR</sequence>
<keyword evidence="3" id="KW-1185">Reference proteome</keyword>
<evidence type="ECO:0000313" key="2">
    <source>
        <dbReference type="EMBL" id="CAA2969035.1"/>
    </source>
</evidence>
<dbReference type="EMBL" id="CACTIH010001929">
    <property type="protein sequence ID" value="CAA2969035.1"/>
    <property type="molecule type" value="Genomic_DNA"/>
</dbReference>
<evidence type="ECO:0000313" key="3">
    <source>
        <dbReference type="Proteomes" id="UP000594638"/>
    </source>
</evidence>
<comment type="caution">
    <text evidence="2">The sequence shown here is derived from an EMBL/GenBank/DDBJ whole genome shotgun (WGS) entry which is preliminary data.</text>
</comment>
<accession>A0A8S0QTS4</accession>
<name>A0A8S0QTS4_OLEEU</name>
<dbReference type="Gramene" id="OE9A034278T1">
    <property type="protein sequence ID" value="OE9A034278C1"/>
    <property type="gene ID" value="OE9A034278"/>
</dbReference>
<keyword evidence="1" id="KW-0472">Membrane</keyword>
<evidence type="ECO:0000256" key="1">
    <source>
        <dbReference type="SAM" id="Phobius"/>
    </source>
</evidence>
<gene>
    <name evidence="2" type="ORF">OLEA9_A034278</name>
</gene>
<proteinExistence type="predicted"/>
<protein>
    <submittedName>
        <fullName evidence="2">Uncharacterized protein</fullName>
    </submittedName>
</protein>
<keyword evidence="1" id="KW-1133">Transmembrane helix</keyword>
<organism evidence="2 3">
    <name type="scientific">Olea europaea subsp. europaea</name>
    <dbReference type="NCBI Taxonomy" id="158383"/>
    <lineage>
        <taxon>Eukaryota</taxon>
        <taxon>Viridiplantae</taxon>
        <taxon>Streptophyta</taxon>
        <taxon>Embryophyta</taxon>
        <taxon>Tracheophyta</taxon>
        <taxon>Spermatophyta</taxon>
        <taxon>Magnoliopsida</taxon>
        <taxon>eudicotyledons</taxon>
        <taxon>Gunneridae</taxon>
        <taxon>Pentapetalae</taxon>
        <taxon>asterids</taxon>
        <taxon>lamiids</taxon>
        <taxon>Lamiales</taxon>
        <taxon>Oleaceae</taxon>
        <taxon>Oleeae</taxon>
        <taxon>Olea</taxon>
    </lineage>
</organism>